<name>A0A1G2HPG7_9BACT</name>
<evidence type="ECO:0000313" key="2">
    <source>
        <dbReference type="EMBL" id="OGZ63778.1"/>
    </source>
</evidence>
<dbReference type="STRING" id="1802202.A2730_00615"/>
<evidence type="ECO:0000256" key="1">
    <source>
        <dbReference type="SAM" id="Phobius"/>
    </source>
</evidence>
<dbReference type="AlphaFoldDB" id="A0A1G2HPG7"/>
<keyword evidence="1" id="KW-1133">Transmembrane helix</keyword>
<dbReference type="SUPFAM" id="SSF54523">
    <property type="entry name" value="Pili subunits"/>
    <property type="match status" value="1"/>
</dbReference>
<accession>A0A1G2HPG7</accession>
<dbReference type="EMBL" id="MHOO01000011">
    <property type="protein sequence ID" value="OGZ63778.1"/>
    <property type="molecule type" value="Genomic_DNA"/>
</dbReference>
<evidence type="ECO:0008006" key="4">
    <source>
        <dbReference type="Google" id="ProtNLM"/>
    </source>
</evidence>
<dbReference type="Pfam" id="PF07963">
    <property type="entry name" value="N_methyl"/>
    <property type="match status" value="1"/>
</dbReference>
<dbReference type="InterPro" id="IPR045584">
    <property type="entry name" value="Pilin-like"/>
</dbReference>
<dbReference type="NCBIfam" id="TIGR02532">
    <property type="entry name" value="IV_pilin_GFxxxE"/>
    <property type="match status" value="1"/>
</dbReference>
<protein>
    <recommendedName>
        <fullName evidence="4">General secretion pathway GspH domain-containing protein</fullName>
    </recommendedName>
</protein>
<keyword evidence="1" id="KW-0472">Membrane</keyword>
<reference evidence="2 3" key="1">
    <citation type="journal article" date="2016" name="Nat. Commun.">
        <title>Thousands of microbial genomes shed light on interconnected biogeochemical processes in an aquifer system.</title>
        <authorList>
            <person name="Anantharaman K."/>
            <person name="Brown C.T."/>
            <person name="Hug L.A."/>
            <person name="Sharon I."/>
            <person name="Castelle C.J."/>
            <person name="Probst A.J."/>
            <person name="Thomas B.C."/>
            <person name="Singh A."/>
            <person name="Wilkins M.J."/>
            <person name="Karaoz U."/>
            <person name="Brodie E.L."/>
            <person name="Williams K.H."/>
            <person name="Hubbard S.S."/>
            <person name="Banfield J.F."/>
        </authorList>
    </citation>
    <scope>NUCLEOTIDE SEQUENCE [LARGE SCALE GENOMIC DNA]</scope>
</reference>
<organism evidence="2 3">
    <name type="scientific">Candidatus Staskawiczbacteria bacterium RIFCSPHIGHO2_01_FULL_39_25</name>
    <dbReference type="NCBI Taxonomy" id="1802202"/>
    <lineage>
        <taxon>Bacteria</taxon>
        <taxon>Candidatus Staskawicziibacteriota</taxon>
    </lineage>
</organism>
<gene>
    <name evidence="2" type="ORF">A2730_00615</name>
</gene>
<sequence>MEHKKNEKYKNCSMFYVPCSMKKRGFTIIELMIVISIVGALLGIVISNLPQVKLQFALSRVTYTFAQNVRRAQDLALSSVPYKDSSGQEQAVSGYGVFVDLKDDKKYLMYADKQPGNQKYGGSDYIVETIDFSSDEPGVIIKELRKVNSQNKASINFNPPNPDTAIENLNLGENAIEVVFALASDLAITRTVSVSTSGLIEIK</sequence>
<evidence type="ECO:0000313" key="3">
    <source>
        <dbReference type="Proteomes" id="UP000176855"/>
    </source>
</evidence>
<feature type="transmembrane region" description="Helical" evidence="1">
    <location>
        <begin position="28"/>
        <end position="49"/>
    </location>
</feature>
<dbReference type="Gene3D" id="3.30.700.10">
    <property type="entry name" value="Glycoprotein, Type 4 Pilin"/>
    <property type="match status" value="1"/>
</dbReference>
<dbReference type="Proteomes" id="UP000176855">
    <property type="component" value="Unassembled WGS sequence"/>
</dbReference>
<comment type="caution">
    <text evidence="2">The sequence shown here is derived from an EMBL/GenBank/DDBJ whole genome shotgun (WGS) entry which is preliminary data.</text>
</comment>
<dbReference type="InterPro" id="IPR012902">
    <property type="entry name" value="N_methyl_site"/>
</dbReference>
<proteinExistence type="predicted"/>
<keyword evidence="1" id="KW-0812">Transmembrane</keyword>